<organism evidence="7 8">
    <name type="scientific">Carboxylicivirga sediminis</name>
    <dbReference type="NCBI Taxonomy" id="2006564"/>
    <lineage>
        <taxon>Bacteria</taxon>
        <taxon>Pseudomonadati</taxon>
        <taxon>Bacteroidota</taxon>
        <taxon>Bacteroidia</taxon>
        <taxon>Marinilabiliales</taxon>
        <taxon>Marinilabiliaceae</taxon>
        <taxon>Carboxylicivirga</taxon>
    </lineage>
</organism>
<dbReference type="PANTHER" id="PTHR42852:SF6">
    <property type="entry name" value="THIOL:DISULFIDE INTERCHANGE PROTEIN DSBE"/>
    <property type="match status" value="1"/>
</dbReference>
<evidence type="ECO:0000313" key="7">
    <source>
        <dbReference type="EMBL" id="MBR8536690.1"/>
    </source>
</evidence>
<dbReference type="PROSITE" id="PS51352">
    <property type="entry name" value="THIOREDOXIN_2"/>
    <property type="match status" value="1"/>
</dbReference>
<keyword evidence="4" id="KW-0676">Redox-active center</keyword>
<comment type="subcellular location">
    <subcellularLocation>
        <location evidence="1">Cell envelope</location>
    </subcellularLocation>
</comment>
<dbReference type="PANTHER" id="PTHR42852">
    <property type="entry name" value="THIOL:DISULFIDE INTERCHANGE PROTEIN DSBE"/>
    <property type="match status" value="1"/>
</dbReference>
<evidence type="ECO:0000313" key="8">
    <source>
        <dbReference type="Proteomes" id="UP000679220"/>
    </source>
</evidence>
<dbReference type="CDD" id="cd02966">
    <property type="entry name" value="TlpA_like_family"/>
    <property type="match status" value="1"/>
</dbReference>
<dbReference type="SUPFAM" id="SSF52833">
    <property type="entry name" value="Thioredoxin-like"/>
    <property type="match status" value="1"/>
</dbReference>
<evidence type="ECO:0000256" key="3">
    <source>
        <dbReference type="ARBA" id="ARBA00023157"/>
    </source>
</evidence>
<gene>
    <name evidence="7" type="ORF">KDU71_14030</name>
</gene>
<reference evidence="7" key="2">
    <citation type="submission" date="2021-04" db="EMBL/GenBank/DDBJ databases">
        <authorList>
            <person name="Zhang T."/>
            <person name="Zhang Y."/>
            <person name="Lu D."/>
            <person name="Zuo D."/>
            <person name="Du Z."/>
        </authorList>
    </citation>
    <scope>NUCLEOTIDE SEQUENCE</scope>
    <source>
        <strain evidence="7">JR1</strain>
    </source>
</reference>
<sequence>MTKSVTFLICTLWLVSVGLSAQNNIFRIHGTIKGLDSEKMMAIITDESDPNGYRREEIPVTNESFEFSSAIDRVTHITISTGVDRVVKWADRGYIPVKSSLLAVFVYPGADIKVTGELSDFVNAYSESDKYNKGLSALNRAIYPVMNESVNNTLKAMKLEGDQKAEAERLAEELSKKAIAMKEQFIADNPQELAAVWMLSDMALRNQLPMERIDVLFNNFSDDYKHTAYFQEINERLNGFRSTKVGETAPDIVSSNTPDGKEFNLKSLRGKYVVIDFWGTWCGPCMDGMPHLREYYLKYKDQLEVVGIAQDRNVPAWQAAIDNHQMEWHNVINNDKKNVDWVLKYNVSGFPTKLLIDKDGKILGRWVGEGEEGEGLYEMIDELLQ</sequence>
<reference evidence="7" key="1">
    <citation type="journal article" date="2018" name="Int. J. Syst. Evol. Microbiol.">
        <title>Carboxylicivirga sediminis sp. nov., isolated from coastal sediment.</title>
        <authorList>
            <person name="Wang F.Q."/>
            <person name="Ren L.H."/>
            <person name="Zou R.J."/>
            <person name="Sun Y.Z."/>
            <person name="Liu X.J."/>
            <person name="Jiang F."/>
            <person name="Liu L.J."/>
        </authorList>
    </citation>
    <scope>NUCLEOTIDE SEQUENCE</scope>
    <source>
        <strain evidence="7">JR1</strain>
    </source>
</reference>
<dbReference type="Gene3D" id="3.40.30.10">
    <property type="entry name" value="Glutaredoxin"/>
    <property type="match status" value="1"/>
</dbReference>
<feature type="coiled-coil region" evidence="5">
    <location>
        <begin position="157"/>
        <end position="184"/>
    </location>
</feature>
<feature type="domain" description="Thioredoxin" evidence="6">
    <location>
        <begin position="243"/>
        <end position="385"/>
    </location>
</feature>
<evidence type="ECO:0000256" key="2">
    <source>
        <dbReference type="ARBA" id="ARBA00022748"/>
    </source>
</evidence>
<protein>
    <submittedName>
        <fullName evidence="7">TlpA family protein disulfide reductase</fullName>
    </submittedName>
</protein>
<dbReference type="InterPro" id="IPR013766">
    <property type="entry name" value="Thioredoxin_domain"/>
</dbReference>
<dbReference type="RefSeq" id="WP_212191717.1">
    <property type="nucleotide sequence ID" value="NZ_JAGTAR010000021.1"/>
</dbReference>
<dbReference type="InterPro" id="IPR050553">
    <property type="entry name" value="Thioredoxin_ResA/DsbE_sf"/>
</dbReference>
<proteinExistence type="predicted"/>
<keyword evidence="8" id="KW-1185">Reference proteome</keyword>
<keyword evidence="5" id="KW-0175">Coiled coil</keyword>
<name>A0A941F7E7_9BACT</name>
<evidence type="ECO:0000256" key="5">
    <source>
        <dbReference type="SAM" id="Coils"/>
    </source>
</evidence>
<evidence type="ECO:0000256" key="4">
    <source>
        <dbReference type="ARBA" id="ARBA00023284"/>
    </source>
</evidence>
<dbReference type="GO" id="GO:0030313">
    <property type="term" value="C:cell envelope"/>
    <property type="evidence" value="ECO:0007669"/>
    <property type="project" value="UniProtKB-SubCell"/>
</dbReference>
<accession>A0A941F7E7</accession>
<dbReference type="GO" id="GO:0017004">
    <property type="term" value="P:cytochrome complex assembly"/>
    <property type="evidence" value="ECO:0007669"/>
    <property type="project" value="UniProtKB-KW"/>
</dbReference>
<comment type="caution">
    <text evidence="7">The sequence shown here is derived from an EMBL/GenBank/DDBJ whole genome shotgun (WGS) entry which is preliminary data.</text>
</comment>
<dbReference type="InterPro" id="IPR012336">
    <property type="entry name" value="Thioredoxin-like_fold"/>
</dbReference>
<dbReference type="Proteomes" id="UP000679220">
    <property type="component" value="Unassembled WGS sequence"/>
</dbReference>
<evidence type="ECO:0000256" key="1">
    <source>
        <dbReference type="ARBA" id="ARBA00004196"/>
    </source>
</evidence>
<dbReference type="AlphaFoldDB" id="A0A941F7E7"/>
<evidence type="ECO:0000259" key="6">
    <source>
        <dbReference type="PROSITE" id="PS51352"/>
    </source>
</evidence>
<dbReference type="Pfam" id="PF13905">
    <property type="entry name" value="Thioredoxin_8"/>
    <property type="match status" value="1"/>
</dbReference>
<dbReference type="InterPro" id="IPR017937">
    <property type="entry name" value="Thioredoxin_CS"/>
</dbReference>
<keyword evidence="3" id="KW-1015">Disulfide bond</keyword>
<dbReference type="InterPro" id="IPR036249">
    <property type="entry name" value="Thioredoxin-like_sf"/>
</dbReference>
<dbReference type="EMBL" id="JAGTAR010000021">
    <property type="protein sequence ID" value="MBR8536690.1"/>
    <property type="molecule type" value="Genomic_DNA"/>
</dbReference>
<dbReference type="PROSITE" id="PS00194">
    <property type="entry name" value="THIOREDOXIN_1"/>
    <property type="match status" value="1"/>
</dbReference>
<keyword evidence="2" id="KW-0201">Cytochrome c-type biogenesis</keyword>